<accession>A0ABS5T295</accession>
<dbReference type="EMBL" id="JABBFO010000002">
    <property type="protein sequence ID" value="MBT0726456.1"/>
    <property type="molecule type" value="Genomic_DNA"/>
</dbReference>
<dbReference type="Proteomes" id="UP000786875">
    <property type="component" value="Unassembled WGS sequence"/>
</dbReference>
<sequence>MSKKINEACDANHLRGVVACNLQKVQFQLNNYLAGNNLNEIEEILTRLGRGGKIPHWYEGLSKRLIPNYDGKTIGSIVEMMLLATIEKKVLCGIPDLPTLMINPAKGVDFPQLGLGVKSPSDNFCTSEPFFSTYERLLGNMHDSLVLLTNYQDPDFKNKTKPLSIKSTKFLRGSELADKNLCSLAKAHREFLLSRNETLCKKLVQFLAHVNQSNIVANYLVSLVKVLQESKDNVDHTISLINKKFDKKIKSQVDKGEVPFEKDMISEILKIKDNPYQVDAIINCCNDWVIENHKEFARYPNDNEWDRFLTSPLDGKISISFALQWRYNFASVFNLT</sequence>
<reference evidence="1 2" key="1">
    <citation type="submission" date="2020-04" db="EMBL/GenBank/DDBJ databases">
        <title>Genome sequencing of Rosenbergiella species.</title>
        <authorList>
            <person name="Alvarez-Perez S."/>
            <person name="Lievens B."/>
        </authorList>
    </citation>
    <scope>NUCLEOTIDE SEQUENCE [LARGE SCALE GENOMIC DNA]</scope>
    <source>
        <strain evidence="1 2">CdVSA20.1</strain>
    </source>
</reference>
<comment type="caution">
    <text evidence="1">The sequence shown here is derived from an EMBL/GenBank/DDBJ whole genome shotgun (WGS) entry which is preliminary data.</text>
</comment>
<evidence type="ECO:0000313" key="2">
    <source>
        <dbReference type="Proteomes" id="UP000786875"/>
    </source>
</evidence>
<organism evidence="1 2">
    <name type="scientific">Rosenbergiella australiborealis</name>
    <dbReference type="NCBI Taxonomy" id="1544696"/>
    <lineage>
        <taxon>Bacteria</taxon>
        <taxon>Pseudomonadati</taxon>
        <taxon>Pseudomonadota</taxon>
        <taxon>Gammaproteobacteria</taxon>
        <taxon>Enterobacterales</taxon>
        <taxon>Erwiniaceae</taxon>
        <taxon>Rosenbergiella</taxon>
    </lineage>
</organism>
<keyword evidence="2" id="KW-1185">Reference proteome</keyword>
<name>A0ABS5T295_9GAMM</name>
<proteinExistence type="predicted"/>
<gene>
    <name evidence="1" type="ORF">HGT73_03505</name>
</gene>
<dbReference type="RefSeq" id="WP_214212280.1">
    <property type="nucleotide sequence ID" value="NZ_JABBFO010000002.1"/>
</dbReference>
<protein>
    <submittedName>
        <fullName evidence="1">Uncharacterized protein</fullName>
    </submittedName>
</protein>
<evidence type="ECO:0000313" key="1">
    <source>
        <dbReference type="EMBL" id="MBT0726456.1"/>
    </source>
</evidence>